<feature type="non-terminal residue" evidence="2">
    <location>
        <position position="113"/>
    </location>
</feature>
<organism evidence="2 3">
    <name type="scientific">Oculimacula yallundae</name>
    <dbReference type="NCBI Taxonomy" id="86028"/>
    <lineage>
        <taxon>Eukaryota</taxon>
        <taxon>Fungi</taxon>
        <taxon>Dikarya</taxon>
        <taxon>Ascomycota</taxon>
        <taxon>Pezizomycotina</taxon>
        <taxon>Leotiomycetes</taxon>
        <taxon>Helotiales</taxon>
        <taxon>Ploettnerulaceae</taxon>
        <taxon>Oculimacula</taxon>
    </lineage>
</organism>
<evidence type="ECO:0000256" key="1">
    <source>
        <dbReference type="SAM" id="MobiDB-lite"/>
    </source>
</evidence>
<feature type="region of interest" description="Disordered" evidence="1">
    <location>
        <begin position="1"/>
        <end position="45"/>
    </location>
</feature>
<gene>
    <name evidence="2" type="ORF">VTL71DRAFT_6916</name>
</gene>
<protein>
    <submittedName>
        <fullName evidence="2">Uncharacterized protein</fullName>
    </submittedName>
</protein>
<accession>A0ABR4BV82</accession>
<dbReference type="EMBL" id="JAZHXI010000018">
    <property type="protein sequence ID" value="KAL2061539.1"/>
    <property type="molecule type" value="Genomic_DNA"/>
</dbReference>
<comment type="caution">
    <text evidence="2">The sequence shown here is derived from an EMBL/GenBank/DDBJ whole genome shotgun (WGS) entry which is preliminary data.</text>
</comment>
<proteinExistence type="predicted"/>
<dbReference type="Proteomes" id="UP001595075">
    <property type="component" value="Unassembled WGS sequence"/>
</dbReference>
<keyword evidence="3" id="KW-1185">Reference proteome</keyword>
<evidence type="ECO:0000313" key="2">
    <source>
        <dbReference type="EMBL" id="KAL2061539.1"/>
    </source>
</evidence>
<sequence>MVLELPPCERSQSEHQHTTIAGPVSFKSGMPPPPRSRETPRNDSIFEGVHSGKARAFRGLEGVVCVHISYPWITGGLWVYQGPETSNSTYYSLCFQTKPTSEAGDDTPKIFQP</sequence>
<reference evidence="2 3" key="1">
    <citation type="journal article" date="2024" name="Commun. Biol.">
        <title>Comparative genomic analysis of thermophilic fungi reveals convergent evolutionary adaptations and gene losses.</title>
        <authorList>
            <person name="Steindorff A.S."/>
            <person name="Aguilar-Pontes M.V."/>
            <person name="Robinson A.J."/>
            <person name="Andreopoulos B."/>
            <person name="LaButti K."/>
            <person name="Kuo A."/>
            <person name="Mondo S."/>
            <person name="Riley R."/>
            <person name="Otillar R."/>
            <person name="Haridas S."/>
            <person name="Lipzen A."/>
            <person name="Grimwood J."/>
            <person name="Schmutz J."/>
            <person name="Clum A."/>
            <person name="Reid I.D."/>
            <person name="Moisan M.C."/>
            <person name="Butler G."/>
            <person name="Nguyen T.T.M."/>
            <person name="Dewar K."/>
            <person name="Conant G."/>
            <person name="Drula E."/>
            <person name="Henrissat B."/>
            <person name="Hansel C."/>
            <person name="Singer S."/>
            <person name="Hutchinson M.I."/>
            <person name="de Vries R.P."/>
            <person name="Natvig D.O."/>
            <person name="Powell A.J."/>
            <person name="Tsang A."/>
            <person name="Grigoriev I.V."/>
        </authorList>
    </citation>
    <scope>NUCLEOTIDE SEQUENCE [LARGE SCALE GENOMIC DNA]</scope>
    <source>
        <strain evidence="2 3">CBS 494.80</strain>
    </source>
</reference>
<name>A0ABR4BV82_9HELO</name>
<evidence type="ECO:0000313" key="3">
    <source>
        <dbReference type="Proteomes" id="UP001595075"/>
    </source>
</evidence>